<accession>A0A0F8YQX5</accession>
<comment type="caution">
    <text evidence="1">The sequence shown here is derived from an EMBL/GenBank/DDBJ whole genome shotgun (WGS) entry which is preliminary data.</text>
</comment>
<reference evidence="1" key="1">
    <citation type="journal article" date="2015" name="Nature">
        <title>Complex archaea that bridge the gap between prokaryotes and eukaryotes.</title>
        <authorList>
            <person name="Spang A."/>
            <person name="Saw J.H."/>
            <person name="Jorgensen S.L."/>
            <person name="Zaremba-Niedzwiedzka K."/>
            <person name="Martijn J."/>
            <person name="Lind A.E."/>
            <person name="van Eijk R."/>
            <person name="Schleper C."/>
            <person name="Guy L."/>
            <person name="Ettema T.J."/>
        </authorList>
    </citation>
    <scope>NUCLEOTIDE SEQUENCE</scope>
</reference>
<proteinExistence type="predicted"/>
<protein>
    <submittedName>
        <fullName evidence="1">Uncharacterized protein</fullName>
    </submittedName>
</protein>
<dbReference type="EMBL" id="LAZR01055523">
    <property type="protein sequence ID" value="KKK76180.1"/>
    <property type="molecule type" value="Genomic_DNA"/>
</dbReference>
<dbReference type="AlphaFoldDB" id="A0A0F8YQX5"/>
<organism evidence="1">
    <name type="scientific">marine sediment metagenome</name>
    <dbReference type="NCBI Taxonomy" id="412755"/>
    <lineage>
        <taxon>unclassified sequences</taxon>
        <taxon>metagenomes</taxon>
        <taxon>ecological metagenomes</taxon>
    </lineage>
</organism>
<sequence>MMNDQTTMCPKHGIAHGVCVDPVRADQTEKPE</sequence>
<feature type="non-terminal residue" evidence="1">
    <location>
        <position position="32"/>
    </location>
</feature>
<name>A0A0F8YQX5_9ZZZZ</name>
<evidence type="ECO:0000313" key="1">
    <source>
        <dbReference type="EMBL" id="KKK76180.1"/>
    </source>
</evidence>
<gene>
    <name evidence="1" type="ORF">LCGC14_2866280</name>
</gene>